<reference evidence="1 2" key="1">
    <citation type="journal article" date="2019" name="Environ. Microbiol.">
        <title>Species interactions and distinct microbial communities in high Arctic permafrost affected cryosols are associated with the CH4 and CO2 gas fluxes.</title>
        <authorList>
            <person name="Altshuler I."/>
            <person name="Hamel J."/>
            <person name="Turney S."/>
            <person name="Magnuson E."/>
            <person name="Levesque R."/>
            <person name="Greer C."/>
            <person name="Whyte L.G."/>
        </authorList>
    </citation>
    <scope>NUCLEOTIDE SEQUENCE [LARGE SCALE GENOMIC DNA]</scope>
    <source>
        <strain evidence="1 2">E4</strain>
    </source>
</reference>
<dbReference type="OrthoDB" id="9978920at2"/>
<proteinExistence type="predicted"/>
<gene>
    <name evidence="1" type="ORF">EAH77_08735</name>
</gene>
<organism evidence="1 2">
    <name type="scientific">Ewingella americana</name>
    <dbReference type="NCBI Taxonomy" id="41202"/>
    <lineage>
        <taxon>Bacteria</taxon>
        <taxon>Pseudomonadati</taxon>
        <taxon>Pseudomonadota</taxon>
        <taxon>Gammaproteobacteria</taxon>
        <taxon>Enterobacterales</taxon>
        <taxon>Yersiniaceae</taxon>
        <taxon>Ewingella</taxon>
    </lineage>
</organism>
<dbReference type="Proteomes" id="UP000317663">
    <property type="component" value="Unassembled WGS sequence"/>
</dbReference>
<accession>A0A502GNJ8</accession>
<dbReference type="AlphaFoldDB" id="A0A502GNJ8"/>
<name>A0A502GNJ8_9GAMM</name>
<dbReference type="EMBL" id="RCZD01000004">
    <property type="protein sequence ID" value="TPG62566.1"/>
    <property type="molecule type" value="Genomic_DNA"/>
</dbReference>
<sequence length="105" mass="11987">MTDLINKTLVTSTGITLCKPDIYSLDILTDERGNKTLCLLHMGSNLVQFDVNDDVRKKLVELLSTPIDWEELLDQRAREVEALNKTWLQRSGREEEGLPIDNDSQ</sequence>
<dbReference type="RefSeq" id="WP_140471738.1">
    <property type="nucleotide sequence ID" value="NZ_RCZD01000004.1"/>
</dbReference>
<evidence type="ECO:0000313" key="1">
    <source>
        <dbReference type="EMBL" id="TPG62566.1"/>
    </source>
</evidence>
<keyword evidence="2" id="KW-1185">Reference proteome</keyword>
<protein>
    <submittedName>
        <fullName evidence="1">Uncharacterized protein</fullName>
    </submittedName>
</protein>
<comment type="caution">
    <text evidence="1">The sequence shown here is derived from an EMBL/GenBank/DDBJ whole genome shotgun (WGS) entry which is preliminary data.</text>
</comment>
<evidence type="ECO:0000313" key="2">
    <source>
        <dbReference type="Proteomes" id="UP000317663"/>
    </source>
</evidence>